<dbReference type="CDD" id="cd03808">
    <property type="entry name" value="GT4_CapM-like"/>
    <property type="match status" value="1"/>
</dbReference>
<dbReference type="Gene3D" id="3.40.50.2000">
    <property type="entry name" value="Glycogen Phosphorylase B"/>
    <property type="match status" value="2"/>
</dbReference>
<dbReference type="PANTHER" id="PTHR12526">
    <property type="entry name" value="GLYCOSYLTRANSFERASE"/>
    <property type="match status" value="1"/>
</dbReference>
<dbReference type="SUPFAM" id="SSF53756">
    <property type="entry name" value="UDP-Glycosyltransferase/glycogen phosphorylase"/>
    <property type="match status" value="1"/>
</dbReference>
<proteinExistence type="predicted"/>
<dbReference type="Proteomes" id="UP000178425">
    <property type="component" value="Unassembled WGS sequence"/>
</dbReference>
<evidence type="ECO:0000259" key="2">
    <source>
        <dbReference type="Pfam" id="PF13439"/>
    </source>
</evidence>
<evidence type="ECO:0008006" key="5">
    <source>
        <dbReference type="Google" id="ProtNLM"/>
    </source>
</evidence>
<dbReference type="PANTHER" id="PTHR12526:SF630">
    <property type="entry name" value="GLYCOSYLTRANSFERASE"/>
    <property type="match status" value="1"/>
</dbReference>
<dbReference type="Pfam" id="PF00534">
    <property type="entry name" value="Glycos_transf_1"/>
    <property type="match status" value="1"/>
</dbReference>
<evidence type="ECO:0000313" key="4">
    <source>
        <dbReference type="Proteomes" id="UP000178425"/>
    </source>
</evidence>
<dbReference type="EMBL" id="MFHI01000006">
    <property type="protein sequence ID" value="OGF79359.1"/>
    <property type="molecule type" value="Genomic_DNA"/>
</dbReference>
<sequence>MAKRVLYVITKSNWGGAQRYVYDLTTSLQRENYEVAVAVGGHGLLAENLKLAGVRIVGIPHLERDINFLKEMFSTIYLWKIFKDERPDIIHLNSSKVGGLGALAAKALKLWDRWDRKGTERTEWNPRVIFTVHGWAFNERRNFIFQGVIYFLQWFTAFLSDRIIILSRHDYRQAIEMPLIENEKFALLSLGIKMPEFLPAEKAREFLKIDVKQKNIIGTIAEFTKNKGLEYLIGGIKKLKASAEDGSASGGKNFKTIIIGNGEDFEKIKKEIDDKKLQDDIILAGFVMGASKYLKAFDIFILPSLKEGLPYVILEAMNAGLPIVASSVGGLTDLIENEKNGILVPPKNPDEIAKALNLVIKSRATREKMGLRSLELATQKFSFDKMLSGTIDIYNM</sequence>
<comment type="caution">
    <text evidence="3">The sequence shown here is derived from an EMBL/GenBank/DDBJ whole genome shotgun (WGS) entry which is preliminary data.</text>
</comment>
<organism evidence="3 4">
    <name type="scientific">Candidatus Giovannonibacteria bacterium RIFCSPHIGHO2_02_43_13</name>
    <dbReference type="NCBI Taxonomy" id="1798330"/>
    <lineage>
        <taxon>Bacteria</taxon>
        <taxon>Candidatus Giovannoniibacteriota</taxon>
    </lineage>
</organism>
<dbReference type="GO" id="GO:0016757">
    <property type="term" value="F:glycosyltransferase activity"/>
    <property type="evidence" value="ECO:0007669"/>
    <property type="project" value="InterPro"/>
</dbReference>
<gene>
    <name evidence="3" type="ORF">A2W54_01340</name>
</gene>
<dbReference type="InterPro" id="IPR001296">
    <property type="entry name" value="Glyco_trans_1"/>
</dbReference>
<evidence type="ECO:0000259" key="1">
    <source>
        <dbReference type="Pfam" id="PF00534"/>
    </source>
</evidence>
<evidence type="ECO:0000313" key="3">
    <source>
        <dbReference type="EMBL" id="OGF79359.1"/>
    </source>
</evidence>
<reference evidence="3 4" key="1">
    <citation type="journal article" date="2016" name="Nat. Commun.">
        <title>Thousands of microbial genomes shed light on interconnected biogeochemical processes in an aquifer system.</title>
        <authorList>
            <person name="Anantharaman K."/>
            <person name="Brown C.T."/>
            <person name="Hug L.A."/>
            <person name="Sharon I."/>
            <person name="Castelle C.J."/>
            <person name="Probst A.J."/>
            <person name="Thomas B.C."/>
            <person name="Singh A."/>
            <person name="Wilkins M.J."/>
            <person name="Karaoz U."/>
            <person name="Brodie E.L."/>
            <person name="Williams K.H."/>
            <person name="Hubbard S.S."/>
            <person name="Banfield J.F."/>
        </authorList>
    </citation>
    <scope>NUCLEOTIDE SEQUENCE [LARGE SCALE GENOMIC DNA]</scope>
</reference>
<feature type="domain" description="Glycosyltransferase subfamily 4-like N-terminal" evidence="2">
    <location>
        <begin position="14"/>
        <end position="192"/>
    </location>
</feature>
<name>A0A1F5WUN5_9BACT</name>
<protein>
    <recommendedName>
        <fullName evidence="5">Second mannosyl transferase</fullName>
    </recommendedName>
</protein>
<accession>A0A1F5WUN5</accession>
<dbReference type="Pfam" id="PF13439">
    <property type="entry name" value="Glyco_transf_4"/>
    <property type="match status" value="1"/>
</dbReference>
<feature type="domain" description="Glycosyl transferase family 1" evidence="1">
    <location>
        <begin position="212"/>
        <end position="370"/>
    </location>
</feature>
<dbReference type="AlphaFoldDB" id="A0A1F5WUN5"/>
<dbReference type="InterPro" id="IPR028098">
    <property type="entry name" value="Glyco_trans_4-like_N"/>
</dbReference>